<dbReference type="GO" id="GO:0043531">
    <property type="term" value="F:ADP binding"/>
    <property type="evidence" value="ECO:0007669"/>
    <property type="project" value="InterPro"/>
</dbReference>
<dbReference type="InterPro" id="IPR006553">
    <property type="entry name" value="Leu-rich_rpt_Cys-con_subtyp"/>
</dbReference>
<dbReference type="SUPFAM" id="SSF52047">
    <property type="entry name" value="RNI-like"/>
    <property type="match status" value="1"/>
</dbReference>
<evidence type="ECO:0000313" key="7">
    <source>
        <dbReference type="Proteomes" id="UP000237347"/>
    </source>
</evidence>
<reference evidence="6 7" key="1">
    <citation type="journal article" date="2018" name="Sci. Data">
        <title>The draft genome sequence of cork oak.</title>
        <authorList>
            <person name="Ramos A.M."/>
            <person name="Usie A."/>
            <person name="Barbosa P."/>
            <person name="Barros P.M."/>
            <person name="Capote T."/>
            <person name="Chaves I."/>
            <person name="Simoes F."/>
            <person name="Abreu I."/>
            <person name="Carrasquinho I."/>
            <person name="Faro C."/>
            <person name="Guimaraes J.B."/>
            <person name="Mendonca D."/>
            <person name="Nobrega F."/>
            <person name="Rodrigues L."/>
            <person name="Saibo N.J.M."/>
            <person name="Varela M.C."/>
            <person name="Egas C."/>
            <person name="Matos J."/>
            <person name="Miguel C.M."/>
            <person name="Oliveira M.M."/>
            <person name="Ricardo C.P."/>
            <person name="Goncalves S."/>
        </authorList>
    </citation>
    <scope>NUCLEOTIDE SEQUENCE [LARGE SCALE GENOMIC DNA]</scope>
    <source>
        <strain evidence="7">cv. HL8</strain>
    </source>
</reference>
<dbReference type="InterPro" id="IPR032675">
    <property type="entry name" value="LRR_dom_sf"/>
</dbReference>
<dbReference type="Gene3D" id="3.80.10.10">
    <property type="entry name" value="Ribonuclease Inhibitor"/>
    <property type="match status" value="3"/>
</dbReference>
<keyword evidence="2" id="KW-0611">Plant defense</keyword>
<dbReference type="PANTHER" id="PTHR36766">
    <property type="entry name" value="PLANT BROAD-SPECTRUM MILDEW RESISTANCE PROTEIN RPW8"/>
    <property type="match status" value="1"/>
</dbReference>
<feature type="domain" description="Disease resistance R13L4/SHOC-2-like LRR" evidence="5">
    <location>
        <begin position="8"/>
        <end position="190"/>
    </location>
</feature>
<dbReference type="PANTHER" id="PTHR36766:SF61">
    <property type="entry name" value="NB-ARC DOMAIN DISEASE RESISTANCE PROTEIN"/>
    <property type="match status" value="1"/>
</dbReference>
<evidence type="ECO:0000256" key="3">
    <source>
        <dbReference type="SAM" id="MobiDB-lite"/>
    </source>
</evidence>
<evidence type="ECO:0000313" key="6">
    <source>
        <dbReference type="EMBL" id="KAK7837045.1"/>
    </source>
</evidence>
<evidence type="ECO:0000256" key="1">
    <source>
        <dbReference type="ARBA" id="ARBA00022737"/>
    </source>
</evidence>
<evidence type="ECO:0000256" key="2">
    <source>
        <dbReference type="ARBA" id="ARBA00022821"/>
    </source>
</evidence>
<feature type="domain" description="NB-ARC" evidence="4">
    <location>
        <begin position="197"/>
        <end position="266"/>
    </location>
</feature>
<protein>
    <submittedName>
        <fullName evidence="6">Disease resistance protein rga3</fullName>
    </submittedName>
</protein>
<dbReference type="Proteomes" id="UP000237347">
    <property type="component" value="Unassembled WGS sequence"/>
</dbReference>
<name>A0AAW0KE61_QUESU</name>
<dbReference type="PRINTS" id="PR00364">
    <property type="entry name" value="DISEASERSIST"/>
</dbReference>
<dbReference type="AlphaFoldDB" id="A0AAW0KE61"/>
<feature type="non-terminal residue" evidence="6">
    <location>
        <position position="575"/>
    </location>
</feature>
<dbReference type="Pfam" id="PF23598">
    <property type="entry name" value="LRR_14"/>
    <property type="match status" value="2"/>
</dbReference>
<organism evidence="6 7">
    <name type="scientific">Quercus suber</name>
    <name type="common">Cork oak</name>
    <dbReference type="NCBI Taxonomy" id="58331"/>
    <lineage>
        <taxon>Eukaryota</taxon>
        <taxon>Viridiplantae</taxon>
        <taxon>Streptophyta</taxon>
        <taxon>Embryophyta</taxon>
        <taxon>Tracheophyta</taxon>
        <taxon>Spermatophyta</taxon>
        <taxon>Magnoliopsida</taxon>
        <taxon>eudicotyledons</taxon>
        <taxon>Gunneridae</taxon>
        <taxon>Pentapetalae</taxon>
        <taxon>rosids</taxon>
        <taxon>fabids</taxon>
        <taxon>Fagales</taxon>
        <taxon>Fagaceae</taxon>
        <taxon>Quercus</taxon>
    </lineage>
</organism>
<feature type="domain" description="Disease resistance R13L4/SHOC-2-like LRR" evidence="5">
    <location>
        <begin position="277"/>
        <end position="486"/>
    </location>
</feature>
<feature type="region of interest" description="Disordered" evidence="3">
    <location>
        <begin position="552"/>
        <end position="575"/>
    </location>
</feature>
<accession>A0AAW0KE61</accession>
<gene>
    <name evidence="6" type="primary">RGA3_0</name>
    <name evidence="6" type="ORF">CFP56_021755</name>
</gene>
<dbReference type="EMBL" id="PKMF04000338">
    <property type="protein sequence ID" value="KAK7837045.1"/>
    <property type="molecule type" value="Genomic_DNA"/>
</dbReference>
<dbReference type="Pfam" id="PF00931">
    <property type="entry name" value="NB-ARC"/>
    <property type="match status" value="1"/>
</dbReference>
<dbReference type="InterPro" id="IPR002182">
    <property type="entry name" value="NB-ARC"/>
</dbReference>
<proteinExistence type="predicted"/>
<dbReference type="GO" id="GO:0006952">
    <property type="term" value="P:defense response"/>
    <property type="evidence" value="ECO:0007669"/>
    <property type="project" value="UniProtKB-KW"/>
</dbReference>
<sequence>MSLLEVCISRFKNLRVLVLRKSSFEVLPSSIGSLKHLRYVDLLRNDIIKQLPDSICKLHSLQTLLLGGCSNLERLPKGIRDIISLRFLVVTTKHTCILEKAVGCLESLRTLWIGECENLKCLFEGMEGRLTNLQTLAVGDCPSLTSLSHSIKHLTSLENLMIENCEELSLTDKEENQDLKLSLRLLVIENLPKLENLGVDELQCRLRELLKDKKFLLVLDDVWNDKRKKWIELEDLILGGCNGCKILVTTRNSSVATIMDTTTTYNLKEQPMSLLEACISRFKYLRLLYLGESSFEVLPDSIGTLKHLRYLNLTENHRIKQLPDSICKLHSLQTLLLGGCNNLERLPKGIRDIFSLRFLSVTTKHTCLSEKAVGCLDSLQFLGITNCENLKCLFEGMEEGHLTYLRTLLVFKCPRLTSLSLSIKHLTALETLVIMGCEELSLMEMEGEDNQDLKLSLQKLMIASLPKLEVLPQWLQGSANTLQQLLIVECENLKALPEWLPRLKSLHTLRIGECPKLSSLPEGMEALTVLRLLKIGGCPDLSRKCREEDSHKIAHVPQIELDEDSGSSSSSSEEE</sequence>
<evidence type="ECO:0000259" key="4">
    <source>
        <dbReference type="Pfam" id="PF00931"/>
    </source>
</evidence>
<keyword evidence="7" id="KW-1185">Reference proteome</keyword>
<dbReference type="InterPro" id="IPR055414">
    <property type="entry name" value="LRR_R13L4/SHOC2-like"/>
</dbReference>
<comment type="caution">
    <text evidence="6">The sequence shown here is derived from an EMBL/GenBank/DDBJ whole genome shotgun (WGS) entry which is preliminary data.</text>
</comment>
<dbReference type="SUPFAM" id="SSF52058">
    <property type="entry name" value="L domain-like"/>
    <property type="match status" value="1"/>
</dbReference>
<dbReference type="SMART" id="SM00367">
    <property type="entry name" value="LRR_CC"/>
    <property type="match status" value="4"/>
</dbReference>
<keyword evidence="1" id="KW-0677">Repeat</keyword>
<feature type="compositionally biased region" description="Low complexity" evidence="3">
    <location>
        <begin position="566"/>
        <end position="575"/>
    </location>
</feature>
<evidence type="ECO:0000259" key="5">
    <source>
        <dbReference type="Pfam" id="PF23598"/>
    </source>
</evidence>